<dbReference type="OrthoDB" id="2988996at2"/>
<dbReference type="AlphaFoldDB" id="A0A5J5HML1"/>
<organism evidence="1 2">
    <name type="scientific">Niallia endozanthoxylica</name>
    <dbReference type="NCBI Taxonomy" id="2036016"/>
    <lineage>
        <taxon>Bacteria</taxon>
        <taxon>Bacillati</taxon>
        <taxon>Bacillota</taxon>
        <taxon>Bacilli</taxon>
        <taxon>Bacillales</taxon>
        <taxon>Bacillaceae</taxon>
        <taxon>Niallia</taxon>
    </lineage>
</organism>
<evidence type="ECO:0000313" key="2">
    <source>
        <dbReference type="Proteomes" id="UP000326671"/>
    </source>
</evidence>
<protein>
    <submittedName>
        <fullName evidence="1">Uncharacterized protein</fullName>
    </submittedName>
</protein>
<name>A0A5J5HML1_9BACI</name>
<dbReference type="Proteomes" id="UP000326671">
    <property type="component" value="Unassembled WGS sequence"/>
</dbReference>
<accession>A0A5J5HML1</accession>
<sequence length="112" mass="13404">MNTNVENLEIDDYLDLYLLAGKMGDKLWQQDILEVLKNYEKNKSSEDPVLIIHNLWLEHRKINTELLDLYRELRKEPENEELKARIAVLKKQKVAVCRKLYSGEKKNHHYIL</sequence>
<proteinExistence type="predicted"/>
<comment type="caution">
    <text evidence="1">The sequence shown here is derived from an EMBL/GenBank/DDBJ whole genome shotgun (WGS) entry which is preliminary data.</text>
</comment>
<gene>
    <name evidence="1" type="ORF">F4V44_16745</name>
</gene>
<evidence type="ECO:0000313" key="1">
    <source>
        <dbReference type="EMBL" id="KAA9021636.1"/>
    </source>
</evidence>
<dbReference type="EMBL" id="VYKL01000026">
    <property type="protein sequence ID" value="KAA9021636.1"/>
    <property type="molecule type" value="Genomic_DNA"/>
</dbReference>
<reference evidence="1 2" key="1">
    <citation type="submission" date="2019-09" db="EMBL/GenBank/DDBJ databases">
        <title>Whole genome sequences of isolates from the Mars Exploration Rovers.</title>
        <authorList>
            <person name="Seuylemezian A."/>
            <person name="Vaishampayan P."/>
        </authorList>
    </citation>
    <scope>NUCLEOTIDE SEQUENCE [LARGE SCALE GENOMIC DNA]</scope>
    <source>
        <strain evidence="1 2">MER_TA_151</strain>
    </source>
</reference>
<dbReference type="RefSeq" id="WP_150441164.1">
    <property type="nucleotide sequence ID" value="NZ_VYKL01000026.1"/>
</dbReference>
<keyword evidence="2" id="KW-1185">Reference proteome</keyword>